<evidence type="ECO:0000313" key="2">
    <source>
        <dbReference type="EMBL" id="MEQ2255226.1"/>
    </source>
</evidence>
<protein>
    <recommendedName>
        <fullName evidence="4">Secreted protein</fullName>
    </recommendedName>
</protein>
<accession>A0ABV0VD80</accession>
<reference evidence="2 3" key="1">
    <citation type="submission" date="2021-06" db="EMBL/GenBank/DDBJ databases">
        <authorList>
            <person name="Palmer J.M."/>
        </authorList>
    </citation>
    <scope>NUCLEOTIDE SEQUENCE [LARGE SCALE GENOMIC DNA]</scope>
    <source>
        <strain evidence="3">if_2019</strain>
        <tissue evidence="2">Muscle</tissue>
    </source>
</reference>
<gene>
    <name evidence="2" type="ORF">ILYODFUR_011641</name>
</gene>
<feature type="chain" id="PRO_5047418165" description="Secreted protein" evidence="1">
    <location>
        <begin position="16"/>
        <end position="116"/>
    </location>
</feature>
<dbReference type="EMBL" id="JAHRIQ010105154">
    <property type="protein sequence ID" value="MEQ2255226.1"/>
    <property type="molecule type" value="Genomic_DNA"/>
</dbReference>
<name>A0ABV0VD80_9TELE</name>
<keyword evidence="3" id="KW-1185">Reference proteome</keyword>
<dbReference type="Proteomes" id="UP001482620">
    <property type="component" value="Unassembled WGS sequence"/>
</dbReference>
<evidence type="ECO:0008006" key="4">
    <source>
        <dbReference type="Google" id="ProtNLM"/>
    </source>
</evidence>
<keyword evidence="1" id="KW-0732">Signal</keyword>
<sequence length="116" mass="13040">MIIFGFHMFLIVCGTDELRGPDCWFSQPIGAQIQPEEPHPEQSSVCVCVLGSCRVCSCSEAGRRVDLHHLIPGAVHHLQNQTPAVTDSCATPRPNTETFRNHHVLDWERRHTLTLD</sequence>
<comment type="caution">
    <text evidence="2">The sequence shown here is derived from an EMBL/GenBank/DDBJ whole genome shotgun (WGS) entry which is preliminary data.</text>
</comment>
<feature type="signal peptide" evidence="1">
    <location>
        <begin position="1"/>
        <end position="15"/>
    </location>
</feature>
<evidence type="ECO:0000256" key="1">
    <source>
        <dbReference type="SAM" id="SignalP"/>
    </source>
</evidence>
<proteinExistence type="predicted"/>
<organism evidence="2 3">
    <name type="scientific">Ilyodon furcidens</name>
    <name type="common">goldbreast splitfin</name>
    <dbReference type="NCBI Taxonomy" id="33524"/>
    <lineage>
        <taxon>Eukaryota</taxon>
        <taxon>Metazoa</taxon>
        <taxon>Chordata</taxon>
        <taxon>Craniata</taxon>
        <taxon>Vertebrata</taxon>
        <taxon>Euteleostomi</taxon>
        <taxon>Actinopterygii</taxon>
        <taxon>Neopterygii</taxon>
        <taxon>Teleostei</taxon>
        <taxon>Neoteleostei</taxon>
        <taxon>Acanthomorphata</taxon>
        <taxon>Ovalentaria</taxon>
        <taxon>Atherinomorphae</taxon>
        <taxon>Cyprinodontiformes</taxon>
        <taxon>Goodeidae</taxon>
        <taxon>Ilyodon</taxon>
    </lineage>
</organism>
<evidence type="ECO:0000313" key="3">
    <source>
        <dbReference type="Proteomes" id="UP001482620"/>
    </source>
</evidence>